<dbReference type="PANTHER" id="PTHR24028:SF328">
    <property type="entry name" value="CADHERIN-3"/>
    <property type="match status" value="1"/>
</dbReference>
<dbReference type="PROSITE" id="PS50268">
    <property type="entry name" value="CADHERIN_2"/>
    <property type="match status" value="1"/>
</dbReference>
<evidence type="ECO:0000256" key="2">
    <source>
        <dbReference type="ARBA" id="ARBA00022692"/>
    </source>
</evidence>
<accession>A0A382WFL8</accession>
<proteinExistence type="predicted"/>
<dbReference type="InterPro" id="IPR006644">
    <property type="entry name" value="Cadg"/>
</dbReference>
<keyword evidence="4" id="KW-0325">Glycoprotein</keyword>
<evidence type="ECO:0000256" key="3">
    <source>
        <dbReference type="ARBA" id="ARBA00022989"/>
    </source>
</evidence>
<protein>
    <recommendedName>
        <fullName evidence="5">Cadherin domain-containing protein</fullName>
    </recommendedName>
</protein>
<dbReference type="GO" id="GO:0005886">
    <property type="term" value="C:plasma membrane"/>
    <property type="evidence" value="ECO:0007669"/>
    <property type="project" value="TreeGrafter"/>
</dbReference>
<feature type="domain" description="Cadherin" evidence="5">
    <location>
        <begin position="155"/>
        <end position="238"/>
    </location>
</feature>
<dbReference type="GO" id="GO:0007156">
    <property type="term" value="P:homophilic cell adhesion via plasma membrane adhesion molecules"/>
    <property type="evidence" value="ECO:0007669"/>
    <property type="project" value="InterPro"/>
</dbReference>
<keyword evidence="2" id="KW-0812">Transmembrane</keyword>
<dbReference type="SUPFAM" id="SSF49313">
    <property type="entry name" value="Cadherin-like"/>
    <property type="match status" value="2"/>
</dbReference>
<dbReference type="SMART" id="SM00112">
    <property type="entry name" value="CA"/>
    <property type="match status" value="1"/>
</dbReference>
<evidence type="ECO:0000313" key="6">
    <source>
        <dbReference type="EMBL" id="SVD57370.1"/>
    </source>
</evidence>
<dbReference type="GO" id="GO:0005509">
    <property type="term" value="F:calcium ion binding"/>
    <property type="evidence" value="ECO:0007669"/>
    <property type="project" value="InterPro"/>
</dbReference>
<dbReference type="InterPro" id="IPR002126">
    <property type="entry name" value="Cadherin-like_dom"/>
</dbReference>
<reference evidence="6" key="1">
    <citation type="submission" date="2018-05" db="EMBL/GenBank/DDBJ databases">
        <authorList>
            <person name="Lanie J.A."/>
            <person name="Ng W.-L."/>
            <person name="Kazmierczak K.M."/>
            <person name="Andrzejewski T.M."/>
            <person name="Davidsen T.M."/>
            <person name="Wayne K.J."/>
            <person name="Tettelin H."/>
            <person name="Glass J.I."/>
            <person name="Rusch D."/>
            <person name="Podicherti R."/>
            <person name="Tsui H.-C.T."/>
            <person name="Winkler M.E."/>
        </authorList>
    </citation>
    <scope>NUCLEOTIDE SEQUENCE</scope>
</reference>
<dbReference type="CDD" id="cd11304">
    <property type="entry name" value="Cadherin_repeat"/>
    <property type="match status" value="1"/>
</dbReference>
<dbReference type="InterPro" id="IPR013783">
    <property type="entry name" value="Ig-like_fold"/>
</dbReference>
<dbReference type="InterPro" id="IPR015919">
    <property type="entry name" value="Cadherin-like_sf"/>
</dbReference>
<dbReference type="InterPro" id="IPR050174">
    <property type="entry name" value="Protocadherin/Cadherin-CA"/>
</dbReference>
<dbReference type="Pfam" id="PF05345">
    <property type="entry name" value="He_PIG"/>
    <property type="match status" value="1"/>
</dbReference>
<gene>
    <name evidence="6" type="ORF">METZ01_LOCUS410224</name>
</gene>
<feature type="non-terminal residue" evidence="6">
    <location>
        <position position="278"/>
    </location>
</feature>
<evidence type="ECO:0000256" key="4">
    <source>
        <dbReference type="ARBA" id="ARBA00023180"/>
    </source>
</evidence>
<dbReference type="PANTHER" id="PTHR24028">
    <property type="entry name" value="CADHERIN-87A"/>
    <property type="match status" value="1"/>
</dbReference>
<keyword evidence="3" id="KW-0472">Membrane</keyword>
<sequence>WLSFNPSTQTFSGTPVNADVGTITVKVTATDGSSATVSDTFTITVANTNDAPTAIALSSLGVPEKIDGAVVGTLTTADVDVGDTHTYTVSDDRFEVVDGQLKLKAGNTVEYATEATITLTVTTTDAAGATFDQEFTLTVGSIQISATTFAENLAGAVVGDLSITDPDFTANVTYTLSGTDATSFEVVNGQLKLKDNVSADFETKNTYSITITATDDANHEASLTYSLQVTDANDAPTTIALSASVFDENAAGATVGTLTTTDVDTGDSHTYALSGTDA</sequence>
<dbReference type="AlphaFoldDB" id="A0A382WFL8"/>
<evidence type="ECO:0000256" key="1">
    <source>
        <dbReference type="ARBA" id="ARBA00004167"/>
    </source>
</evidence>
<keyword evidence="3" id="KW-1133">Transmembrane helix</keyword>
<dbReference type="Gene3D" id="2.60.40.10">
    <property type="entry name" value="Immunoglobulins"/>
    <property type="match status" value="1"/>
</dbReference>
<dbReference type="Gene3D" id="2.60.40.60">
    <property type="entry name" value="Cadherins"/>
    <property type="match status" value="1"/>
</dbReference>
<dbReference type="SMART" id="SM00736">
    <property type="entry name" value="CADG"/>
    <property type="match status" value="1"/>
</dbReference>
<dbReference type="EMBL" id="UINC01159339">
    <property type="protein sequence ID" value="SVD57370.1"/>
    <property type="molecule type" value="Genomic_DNA"/>
</dbReference>
<organism evidence="6">
    <name type="scientific">marine metagenome</name>
    <dbReference type="NCBI Taxonomy" id="408172"/>
    <lineage>
        <taxon>unclassified sequences</taxon>
        <taxon>metagenomes</taxon>
        <taxon>ecological metagenomes</taxon>
    </lineage>
</organism>
<evidence type="ECO:0000259" key="5">
    <source>
        <dbReference type="PROSITE" id="PS50268"/>
    </source>
</evidence>
<feature type="non-terminal residue" evidence="6">
    <location>
        <position position="1"/>
    </location>
</feature>
<comment type="subcellular location">
    <subcellularLocation>
        <location evidence="1">Membrane</location>
        <topology evidence="1">Single-pass membrane protein</topology>
    </subcellularLocation>
</comment>
<name>A0A382WFL8_9ZZZZ</name>